<dbReference type="SUPFAM" id="SSF46689">
    <property type="entry name" value="Homeodomain-like"/>
    <property type="match status" value="1"/>
</dbReference>
<proteinExistence type="predicted"/>
<dbReference type="Gene3D" id="1.10.10.60">
    <property type="entry name" value="Homeodomain-like"/>
    <property type="match status" value="1"/>
</dbReference>
<dbReference type="AlphaFoldDB" id="A0A7S2HBT4"/>
<dbReference type="InterPro" id="IPR009057">
    <property type="entry name" value="Homeodomain-like_sf"/>
</dbReference>
<evidence type="ECO:0000256" key="1">
    <source>
        <dbReference type="SAM" id="MobiDB-lite"/>
    </source>
</evidence>
<reference evidence="3" key="1">
    <citation type="submission" date="2021-01" db="EMBL/GenBank/DDBJ databases">
        <authorList>
            <person name="Corre E."/>
            <person name="Pelletier E."/>
            <person name="Niang G."/>
            <person name="Scheremetjew M."/>
            <person name="Finn R."/>
            <person name="Kale V."/>
            <person name="Holt S."/>
            <person name="Cochrane G."/>
            <person name="Meng A."/>
            <person name="Brown T."/>
            <person name="Cohen L."/>
        </authorList>
    </citation>
    <scope>NUCLEOTIDE SEQUENCE</scope>
    <source>
        <strain evidence="3">UTEX LB 985</strain>
    </source>
</reference>
<gene>
    <name evidence="3" type="ORF">CBRE1094_LOCUS26082</name>
</gene>
<organism evidence="3">
    <name type="scientific">Haptolina brevifila</name>
    <dbReference type="NCBI Taxonomy" id="156173"/>
    <lineage>
        <taxon>Eukaryota</taxon>
        <taxon>Haptista</taxon>
        <taxon>Haptophyta</taxon>
        <taxon>Prymnesiophyceae</taxon>
        <taxon>Prymnesiales</taxon>
        <taxon>Prymnesiaceae</taxon>
        <taxon>Haptolina</taxon>
    </lineage>
</organism>
<dbReference type="InterPro" id="IPR001005">
    <property type="entry name" value="SANT/Myb"/>
</dbReference>
<sequence length="334" mass="35332">MPTVCGRHDYQRLWEPEEDDIAQAMVLRLGNAWTKIANALAKAGYTDRSVSSVRNRYGRILKAQTFQAEGRGLKNRCHLCGHFKRGHTCRSRMNGGPQVAIGGESATHLSTLVATSPQQDANDPLSLYFRAEPEMLPALAPIFSHPANNDSAGEESADAVPQPIVRTEPTVLPLPLAPTSSFPAGLNERGGAETGSVEPQPTADKMGSVHLQHQPPRTTRSSTKAHVKHQPPPAAPTAATPTVFKNLSFSTFLGEQCPGGGLFPGPPPPTSGCSFSGLSLSGLSFSGLSFSSIQGAGDVSADLIPPNVTLSSLSAFLGDENVDLENMSIKMPSM</sequence>
<dbReference type="PROSITE" id="PS50090">
    <property type="entry name" value="MYB_LIKE"/>
    <property type="match status" value="1"/>
</dbReference>
<feature type="domain" description="Myb-like" evidence="2">
    <location>
        <begin position="14"/>
        <end position="61"/>
    </location>
</feature>
<dbReference type="EMBL" id="HBGU01047914">
    <property type="protein sequence ID" value="CAD9486144.1"/>
    <property type="molecule type" value="Transcribed_RNA"/>
</dbReference>
<name>A0A7S2HBT4_9EUKA</name>
<evidence type="ECO:0000259" key="2">
    <source>
        <dbReference type="PROSITE" id="PS50090"/>
    </source>
</evidence>
<protein>
    <recommendedName>
        <fullName evidence="2">Myb-like domain-containing protein</fullName>
    </recommendedName>
</protein>
<accession>A0A7S2HBT4</accession>
<feature type="region of interest" description="Disordered" evidence="1">
    <location>
        <begin position="173"/>
        <end position="240"/>
    </location>
</feature>
<evidence type="ECO:0000313" key="3">
    <source>
        <dbReference type="EMBL" id="CAD9486144.1"/>
    </source>
</evidence>
<dbReference type="Pfam" id="PF00249">
    <property type="entry name" value="Myb_DNA-binding"/>
    <property type="match status" value="1"/>
</dbReference>
<dbReference type="SMART" id="SM00717">
    <property type="entry name" value="SANT"/>
    <property type="match status" value="1"/>
</dbReference>